<dbReference type="CDD" id="cd00093">
    <property type="entry name" value="HTH_XRE"/>
    <property type="match status" value="1"/>
</dbReference>
<name>A0A7L4YLL8_9ACTN</name>
<protein>
    <submittedName>
        <fullName evidence="2">Helix-turn-helix domain-containing protein</fullName>
    </submittedName>
</protein>
<dbReference type="InterPro" id="IPR010982">
    <property type="entry name" value="Lambda_DNA-bd_dom_sf"/>
</dbReference>
<dbReference type="Proteomes" id="UP000463857">
    <property type="component" value="Chromosome"/>
</dbReference>
<evidence type="ECO:0000313" key="2">
    <source>
        <dbReference type="EMBL" id="QHB99446.1"/>
    </source>
</evidence>
<dbReference type="InterPro" id="IPR001387">
    <property type="entry name" value="Cro/C1-type_HTH"/>
</dbReference>
<dbReference type="OrthoDB" id="5149700at2"/>
<dbReference type="SMART" id="SM00530">
    <property type="entry name" value="HTH_XRE"/>
    <property type="match status" value="1"/>
</dbReference>
<organism evidence="2 3">
    <name type="scientific">Epidermidibacterium keratini</name>
    <dbReference type="NCBI Taxonomy" id="1891644"/>
    <lineage>
        <taxon>Bacteria</taxon>
        <taxon>Bacillati</taxon>
        <taxon>Actinomycetota</taxon>
        <taxon>Actinomycetes</taxon>
        <taxon>Sporichthyales</taxon>
        <taxon>Sporichthyaceae</taxon>
        <taxon>Epidermidibacterium</taxon>
    </lineage>
</organism>
<dbReference type="GO" id="GO:0003677">
    <property type="term" value="F:DNA binding"/>
    <property type="evidence" value="ECO:0007669"/>
    <property type="project" value="InterPro"/>
</dbReference>
<proteinExistence type="predicted"/>
<dbReference type="KEGG" id="eke:EK0264_03560"/>
<accession>A0A7L4YLL8</accession>
<dbReference type="Pfam" id="PF01381">
    <property type="entry name" value="HTH_3"/>
    <property type="match status" value="1"/>
</dbReference>
<keyword evidence="3" id="KW-1185">Reference proteome</keyword>
<evidence type="ECO:0000259" key="1">
    <source>
        <dbReference type="PROSITE" id="PS50943"/>
    </source>
</evidence>
<dbReference type="Gene3D" id="1.10.260.40">
    <property type="entry name" value="lambda repressor-like DNA-binding domains"/>
    <property type="match status" value="1"/>
</dbReference>
<reference evidence="2 3" key="1">
    <citation type="journal article" date="2018" name="Int. J. Syst. Evol. Microbiol.">
        <title>Epidermidibacterium keratini gen. nov., sp. nov., a member of the family Sporichthyaceae, isolated from keratin epidermis.</title>
        <authorList>
            <person name="Lee D.G."/>
            <person name="Trujillo M.E."/>
            <person name="Kang S."/>
            <person name="Nam J.J."/>
            <person name="Kim Y.J."/>
        </authorList>
    </citation>
    <scope>NUCLEOTIDE SEQUENCE [LARGE SCALE GENOMIC DNA]</scope>
    <source>
        <strain evidence="2 3">EPI-7</strain>
    </source>
</reference>
<sequence length="95" mass="10258">MPKHRPKRAIKTPPHVSLKALRQMRGWTLDKLIAEIAGATGANYQRGTISAIESGLRGASAKAISDIAAAYRIDPDLITTDYRPRDAFQSGRGAA</sequence>
<dbReference type="EMBL" id="CP047156">
    <property type="protein sequence ID" value="QHB99446.1"/>
    <property type="molecule type" value="Genomic_DNA"/>
</dbReference>
<dbReference type="RefSeq" id="WP_159542985.1">
    <property type="nucleotide sequence ID" value="NZ_CP047156.1"/>
</dbReference>
<feature type="domain" description="HTH cro/C1-type" evidence="1">
    <location>
        <begin position="18"/>
        <end position="78"/>
    </location>
</feature>
<dbReference type="PROSITE" id="PS50943">
    <property type="entry name" value="HTH_CROC1"/>
    <property type="match status" value="1"/>
</dbReference>
<evidence type="ECO:0000313" key="3">
    <source>
        <dbReference type="Proteomes" id="UP000463857"/>
    </source>
</evidence>
<dbReference type="InParanoid" id="A0A7L4YLL8"/>
<dbReference type="SUPFAM" id="SSF47413">
    <property type="entry name" value="lambda repressor-like DNA-binding domains"/>
    <property type="match status" value="1"/>
</dbReference>
<dbReference type="AlphaFoldDB" id="A0A7L4YLL8"/>
<gene>
    <name evidence="2" type="ORF">EK0264_03560</name>
</gene>